<evidence type="ECO:0000259" key="2">
    <source>
        <dbReference type="Pfam" id="PF05486"/>
    </source>
</evidence>
<proteinExistence type="predicted"/>
<dbReference type="GO" id="GO:0008312">
    <property type="term" value="F:7S RNA binding"/>
    <property type="evidence" value="ECO:0007669"/>
    <property type="project" value="InterPro"/>
</dbReference>
<accession>A0A6S8EFS7</accession>
<dbReference type="PANTHER" id="PTHR12834">
    <property type="entry name" value="SIGNAL RECOGNITION PARTICLE 9 KDA PROTEIN"/>
    <property type="match status" value="1"/>
</dbReference>
<organism evidence="3">
    <name type="scientific">Aureoumbra lagunensis</name>
    <dbReference type="NCBI Taxonomy" id="44058"/>
    <lineage>
        <taxon>Eukaryota</taxon>
        <taxon>Sar</taxon>
        <taxon>Stramenopiles</taxon>
        <taxon>Ochrophyta</taxon>
        <taxon>Pelagophyceae</taxon>
        <taxon>Pelagomonadales</taxon>
        <taxon>Aureoumbra</taxon>
    </lineage>
</organism>
<dbReference type="GO" id="GO:0005786">
    <property type="term" value="C:signal recognition particle, endoplasmic reticulum targeting"/>
    <property type="evidence" value="ECO:0007669"/>
    <property type="project" value="TreeGrafter"/>
</dbReference>
<feature type="compositionally biased region" description="Low complexity" evidence="1">
    <location>
        <begin position="92"/>
        <end position="101"/>
    </location>
</feature>
<name>A0A6S8EFS7_9STRA</name>
<dbReference type="InterPro" id="IPR039914">
    <property type="entry name" value="SRP9-like"/>
</dbReference>
<feature type="region of interest" description="Disordered" evidence="1">
    <location>
        <begin position="80"/>
        <end position="112"/>
    </location>
</feature>
<dbReference type="Gene3D" id="3.30.720.10">
    <property type="entry name" value="Signal recognition particle alu RNA binding heterodimer, srp9/1"/>
    <property type="match status" value="1"/>
</dbReference>
<dbReference type="EMBL" id="HBIJ01018306">
    <property type="protein sequence ID" value="CAE0371285.1"/>
    <property type="molecule type" value="Transcribed_RNA"/>
</dbReference>
<gene>
    <name evidence="3" type="ORF">ALAG00032_LOCUS12064</name>
    <name evidence="4" type="ORF">ALAG00032_LOCUS12067</name>
</gene>
<evidence type="ECO:0000313" key="3">
    <source>
        <dbReference type="EMBL" id="CAE0371282.1"/>
    </source>
</evidence>
<evidence type="ECO:0000256" key="1">
    <source>
        <dbReference type="SAM" id="MobiDB-lite"/>
    </source>
</evidence>
<evidence type="ECO:0000313" key="4">
    <source>
        <dbReference type="EMBL" id="CAE0371285.1"/>
    </source>
</evidence>
<dbReference type="Pfam" id="PF05486">
    <property type="entry name" value="SRP9-21"/>
    <property type="match status" value="1"/>
</dbReference>
<protein>
    <recommendedName>
        <fullName evidence="2">SRP9 domain-containing protein</fullName>
    </recommendedName>
</protein>
<dbReference type="PANTHER" id="PTHR12834:SF12">
    <property type="entry name" value="SIGNAL RECOGNITION PARTICLE 9 KDA PROTEIN"/>
    <property type="match status" value="1"/>
</dbReference>
<dbReference type="AlphaFoldDB" id="A0A6S8EFS7"/>
<feature type="domain" description="SRP9" evidence="2">
    <location>
        <begin position="7"/>
        <end position="67"/>
    </location>
</feature>
<sequence>MATRPETIDDFTDKVKQLYESDPEKVRLVLKYRHTDGVMTLRATNDELWLIYKTDQSSDMRRLEAMQLWMTASMCGSSVESLTEAAEDDVDTTVTQTGGLTNRRRGKKSKRK</sequence>
<dbReference type="InterPro" id="IPR039432">
    <property type="entry name" value="SRP9_dom"/>
</dbReference>
<reference evidence="3" key="1">
    <citation type="submission" date="2021-01" db="EMBL/GenBank/DDBJ databases">
        <authorList>
            <person name="Corre E."/>
            <person name="Pelletier E."/>
            <person name="Niang G."/>
            <person name="Scheremetjew M."/>
            <person name="Finn R."/>
            <person name="Kale V."/>
            <person name="Holt S."/>
            <person name="Cochrane G."/>
            <person name="Meng A."/>
            <person name="Brown T."/>
            <person name="Cohen L."/>
        </authorList>
    </citation>
    <scope>NUCLEOTIDE SEQUENCE</scope>
    <source>
        <strain evidence="3">CCMP1510</strain>
    </source>
</reference>
<dbReference type="InterPro" id="IPR009018">
    <property type="entry name" value="Signal_recog_particle_SRP9/14"/>
</dbReference>
<dbReference type="GO" id="GO:0006614">
    <property type="term" value="P:SRP-dependent cotranslational protein targeting to membrane"/>
    <property type="evidence" value="ECO:0007669"/>
    <property type="project" value="InterPro"/>
</dbReference>
<feature type="compositionally biased region" description="Basic residues" evidence="1">
    <location>
        <begin position="102"/>
        <end position="112"/>
    </location>
</feature>
<dbReference type="EMBL" id="HBIJ01018303">
    <property type="protein sequence ID" value="CAE0371282.1"/>
    <property type="molecule type" value="Transcribed_RNA"/>
</dbReference>
<dbReference type="SUPFAM" id="SSF54762">
    <property type="entry name" value="Signal recognition particle alu RNA binding heterodimer, SRP9/14"/>
    <property type="match status" value="1"/>
</dbReference>